<reference evidence="2 3" key="1">
    <citation type="submission" date="2018-06" db="EMBL/GenBank/DDBJ databases">
        <authorList>
            <consortium name="Pathogen Informatics"/>
            <person name="Doyle S."/>
        </authorList>
    </citation>
    <scope>NUCLEOTIDE SEQUENCE [LARGE SCALE GENOMIC DNA]</scope>
    <source>
        <strain evidence="2 3">NCTC12722</strain>
    </source>
</reference>
<dbReference type="EMBL" id="UIGB01000001">
    <property type="protein sequence ID" value="SUU84211.1"/>
    <property type="molecule type" value="Genomic_DNA"/>
</dbReference>
<evidence type="ECO:0000313" key="3">
    <source>
        <dbReference type="Proteomes" id="UP000254343"/>
    </source>
</evidence>
<dbReference type="AlphaFoldDB" id="A0A381AYL2"/>
<accession>A0A381AYL2</accession>
<proteinExistence type="predicted"/>
<protein>
    <submittedName>
        <fullName evidence="2">Uncharacterized protein</fullName>
    </submittedName>
</protein>
<evidence type="ECO:0000313" key="1">
    <source>
        <dbReference type="EMBL" id="SUU84211.1"/>
    </source>
</evidence>
<dbReference type="RefSeq" id="WP_002719070.1">
    <property type="nucleotide sequence ID" value="NZ_UFSI01000001.1"/>
</dbReference>
<dbReference type="EMBL" id="UIGB01000003">
    <property type="protein sequence ID" value="SUW28228.1"/>
    <property type="molecule type" value="Genomic_DNA"/>
</dbReference>
<dbReference type="Proteomes" id="UP000254343">
    <property type="component" value="Unassembled WGS sequence"/>
</dbReference>
<name>A0A381AYL2_AFIFE</name>
<evidence type="ECO:0000313" key="2">
    <source>
        <dbReference type="EMBL" id="SUW28228.1"/>
    </source>
</evidence>
<gene>
    <name evidence="1" type="ORF">NCTC12722_01398</name>
    <name evidence="2" type="ORF">NCTC12722_04121</name>
</gene>
<sequence>MTLSVAPQELLRRLILIGESLVEDRRIQLSDAAIRELREQVAITRMRPSEDAPVIGYEAANLVECLAAIAFARSDKDEKAESRVIAYSNSLLGFMRGDLTKLERASLP</sequence>
<dbReference type="OrthoDB" id="9953857at2"/>
<organism evidence="2 3">
    <name type="scientific">Afipia felis</name>
    <name type="common">Cat scratch disease bacillus</name>
    <dbReference type="NCBI Taxonomy" id="1035"/>
    <lineage>
        <taxon>Bacteria</taxon>
        <taxon>Pseudomonadati</taxon>
        <taxon>Pseudomonadota</taxon>
        <taxon>Alphaproteobacteria</taxon>
        <taxon>Hyphomicrobiales</taxon>
        <taxon>Nitrobacteraceae</taxon>
        <taxon>Afipia</taxon>
    </lineage>
</organism>